<keyword evidence="1" id="KW-0732">Signal</keyword>
<evidence type="ECO:0000313" key="2">
    <source>
        <dbReference type="EMBL" id="RIH91447.1"/>
    </source>
</evidence>
<evidence type="ECO:0000313" key="3">
    <source>
        <dbReference type="Proteomes" id="UP000266178"/>
    </source>
</evidence>
<dbReference type="EMBL" id="QWLB01000043">
    <property type="protein sequence ID" value="RIH91447.1"/>
    <property type="molecule type" value="Genomic_DNA"/>
</dbReference>
<sequence>MKMAWVIAAAFLIASAWAQSPVTCGWLSPQQVQAVLGAGTPGHERSPQTGQGNGVRITYGGCDWEIPGSSGQMGKALILTWAHLDSTRGPSAKELMQQTIQAEQAQTNVKFALTPLSGFGDEAYTLLPFETPAPSGAVVVRKGNSVVLVALFNVVNPFPQAQMLVRSVLAHMPTQ</sequence>
<feature type="signal peptide" evidence="1">
    <location>
        <begin position="1"/>
        <end position="18"/>
    </location>
</feature>
<comment type="caution">
    <text evidence="2">The sequence shown here is derived from an EMBL/GenBank/DDBJ whole genome shotgun (WGS) entry which is preliminary data.</text>
</comment>
<gene>
    <name evidence="2" type="ORF">Mgrana_02674</name>
</gene>
<dbReference type="AlphaFoldDB" id="A0A399F3Y5"/>
<evidence type="ECO:0008006" key="4">
    <source>
        <dbReference type="Google" id="ProtNLM"/>
    </source>
</evidence>
<accession>A0A399F3Y5</accession>
<evidence type="ECO:0000256" key="1">
    <source>
        <dbReference type="SAM" id="SignalP"/>
    </source>
</evidence>
<name>A0A399F3Y5_9DEIN</name>
<protein>
    <recommendedName>
        <fullName evidence="4">DUF3558 domain-containing protein</fullName>
    </recommendedName>
</protein>
<feature type="chain" id="PRO_5030071793" description="DUF3558 domain-containing protein" evidence="1">
    <location>
        <begin position="19"/>
        <end position="175"/>
    </location>
</feature>
<proteinExistence type="predicted"/>
<reference evidence="2 3" key="1">
    <citation type="submission" date="2018-08" db="EMBL/GenBank/DDBJ databases">
        <title>Meiothermus granaticius genome AF-68 sequencing project.</title>
        <authorList>
            <person name="Da Costa M.S."/>
            <person name="Albuquerque L."/>
            <person name="Raposo P."/>
            <person name="Froufe H.J.C."/>
            <person name="Barroso C.S."/>
            <person name="Egas C."/>
        </authorList>
    </citation>
    <scope>NUCLEOTIDE SEQUENCE [LARGE SCALE GENOMIC DNA]</scope>
    <source>
        <strain evidence="2 3">AF-68</strain>
    </source>
</reference>
<organism evidence="2 3">
    <name type="scientific">Meiothermus granaticius NBRC 107808</name>
    <dbReference type="NCBI Taxonomy" id="1227551"/>
    <lineage>
        <taxon>Bacteria</taxon>
        <taxon>Thermotogati</taxon>
        <taxon>Deinococcota</taxon>
        <taxon>Deinococci</taxon>
        <taxon>Thermales</taxon>
        <taxon>Thermaceae</taxon>
        <taxon>Meiothermus</taxon>
    </lineage>
</organism>
<keyword evidence="3" id="KW-1185">Reference proteome</keyword>
<dbReference type="Proteomes" id="UP000266178">
    <property type="component" value="Unassembled WGS sequence"/>
</dbReference>
<dbReference type="RefSeq" id="WP_119358123.1">
    <property type="nucleotide sequence ID" value="NZ_BJXM01000027.1"/>
</dbReference>